<dbReference type="EMBL" id="JBITDC010000007">
    <property type="protein sequence ID" value="MFI5677277.1"/>
    <property type="molecule type" value="Genomic_DNA"/>
</dbReference>
<dbReference type="RefSeq" id="WP_398657924.1">
    <property type="nucleotide sequence ID" value="NZ_JBITDC010000007.1"/>
</dbReference>
<dbReference type="PROSITE" id="PS50112">
    <property type="entry name" value="PAS"/>
    <property type="match status" value="1"/>
</dbReference>
<proteinExistence type="predicted"/>
<keyword evidence="1" id="KW-0378">Hydrolase</keyword>
<evidence type="ECO:0000256" key="1">
    <source>
        <dbReference type="ARBA" id="ARBA00022801"/>
    </source>
</evidence>
<dbReference type="InterPro" id="IPR029016">
    <property type="entry name" value="GAF-like_dom_sf"/>
</dbReference>
<evidence type="ECO:0000259" key="2">
    <source>
        <dbReference type="PROSITE" id="PS50112"/>
    </source>
</evidence>
<comment type="caution">
    <text evidence="4">The sequence shown here is derived from an EMBL/GenBank/DDBJ whole genome shotgun (WGS) entry which is preliminary data.</text>
</comment>
<dbReference type="Gene3D" id="3.30.565.10">
    <property type="entry name" value="Histidine kinase-like ATPase, C-terminal domain"/>
    <property type="match status" value="1"/>
</dbReference>
<dbReference type="Pfam" id="PF01590">
    <property type="entry name" value="GAF"/>
    <property type="match status" value="1"/>
</dbReference>
<evidence type="ECO:0000259" key="3">
    <source>
        <dbReference type="PROSITE" id="PS50113"/>
    </source>
</evidence>
<dbReference type="InterPro" id="IPR035965">
    <property type="entry name" value="PAS-like_dom_sf"/>
</dbReference>
<dbReference type="InterPro" id="IPR036890">
    <property type="entry name" value="HATPase_C_sf"/>
</dbReference>
<feature type="domain" description="PAC" evidence="3">
    <location>
        <begin position="210"/>
        <end position="264"/>
    </location>
</feature>
<dbReference type="InterPro" id="IPR003594">
    <property type="entry name" value="HATPase_dom"/>
</dbReference>
<name>A0ABW7Y4J5_STRCE</name>
<feature type="domain" description="PAS" evidence="2">
    <location>
        <begin position="12"/>
        <end position="57"/>
    </location>
</feature>
<keyword evidence="5" id="KW-1185">Reference proteome</keyword>
<gene>
    <name evidence="4" type="ORF">ACIA8P_21820</name>
</gene>
<dbReference type="InterPro" id="IPR001932">
    <property type="entry name" value="PPM-type_phosphatase-like_dom"/>
</dbReference>
<dbReference type="SMART" id="SM00065">
    <property type="entry name" value="GAF"/>
    <property type="match status" value="1"/>
</dbReference>
<dbReference type="Pfam" id="PF08448">
    <property type="entry name" value="PAS_4"/>
    <property type="match status" value="1"/>
</dbReference>
<dbReference type="PANTHER" id="PTHR43156:SF2">
    <property type="entry name" value="STAGE II SPORULATION PROTEIN E"/>
    <property type="match status" value="1"/>
</dbReference>
<dbReference type="Gene3D" id="3.30.450.40">
    <property type="match status" value="1"/>
</dbReference>
<dbReference type="Gene3D" id="3.30.450.20">
    <property type="entry name" value="PAS domain"/>
    <property type="match status" value="2"/>
</dbReference>
<evidence type="ECO:0000313" key="4">
    <source>
        <dbReference type="EMBL" id="MFI5677277.1"/>
    </source>
</evidence>
<dbReference type="PANTHER" id="PTHR43156">
    <property type="entry name" value="STAGE II SPORULATION PROTEIN E-RELATED"/>
    <property type="match status" value="1"/>
</dbReference>
<dbReference type="SUPFAM" id="SSF81606">
    <property type="entry name" value="PP2C-like"/>
    <property type="match status" value="1"/>
</dbReference>
<dbReference type="PROSITE" id="PS50113">
    <property type="entry name" value="PAC"/>
    <property type="match status" value="1"/>
</dbReference>
<sequence>MERRGGGAGGQAVSAVEDVVQEALTARATVDERGRVTAWSDGAQRLLGYTAAQILGRPATVLLAEEPATAELPPFARLPRWHGTLALRHRDGHRVDARVLAHHHPAPDGSGEGGGADGGGAWLVLSPLEGQEYRASDDDLVRWGFTQSPCCALALYDTTLRLRRANTDMERSVALTEGEMRGLRVPEIVDNEASELAEQDMLRVLESGERQYRENYLRTPGETREHAWSVVVSPLRDGAGRTRGVCLSAHDITEQHWARKRLQLIAESGRRIGSTLDVTRTAQELADVAVPELADFISVDLLTSLDEESAGPVVAAGEQYPEARTQGPALALRRAAHQSVLPGIPEAVIAPGEVDEYPGNSPHVRSLRAGRAALYQVSEPVMARWVAQDPPRAARIRAFGIHSMMTVPLSARGTTLGVAVFMRHRHPDGFQEDDLVLAEELASRAAVCIDNARRYTRERGTAVTLQRSLLPQRLPEQAAVEVATRYLPAGARAGVGGDWFDVIPLSGARVALVVGDVVGHGIHASATMGRLRTAVRTLADIDLPPDELLTHLDDLVGRLAAEAEGPDQGAASARDGESGGDVGATCLYAVYDPVSRLCVVARAGHPLPMVVSPDGTVELLDLPAGPPLGLGGLPFESVETELAEGSLLALYTDGLVESRDTDIDAGISRLRQALTRPAASLENLCDAVLAATLPGRPVDDVALLLARTRALDTDRVATWTIPPDPAAVAETRKNAVDQLATWGLTDNAFVTELIVSELVTNAIRHAEPPIQLRLIHDRNLICEVSDASDTAPRMRRARTYDEGGRGLLLVAHLTDRWGTRPTPKGKTIWAEQAIEGVRDGGKPG</sequence>
<dbReference type="Proteomes" id="UP001612415">
    <property type="component" value="Unassembled WGS sequence"/>
</dbReference>
<dbReference type="SUPFAM" id="SSF55874">
    <property type="entry name" value="ATPase domain of HSP90 chaperone/DNA topoisomerase II/histidine kinase"/>
    <property type="match status" value="1"/>
</dbReference>
<evidence type="ECO:0000313" key="5">
    <source>
        <dbReference type="Proteomes" id="UP001612415"/>
    </source>
</evidence>
<dbReference type="InterPro" id="IPR052016">
    <property type="entry name" value="Bact_Sigma-Reg"/>
</dbReference>
<dbReference type="InterPro" id="IPR013656">
    <property type="entry name" value="PAS_4"/>
</dbReference>
<dbReference type="Pfam" id="PF13581">
    <property type="entry name" value="HATPase_c_2"/>
    <property type="match status" value="1"/>
</dbReference>
<dbReference type="SUPFAM" id="SSF55785">
    <property type="entry name" value="PYP-like sensor domain (PAS domain)"/>
    <property type="match status" value="2"/>
</dbReference>
<dbReference type="CDD" id="cd00130">
    <property type="entry name" value="PAS"/>
    <property type="match status" value="1"/>
</dbReference>
<dbReference type="InterPro" id="IPR000014">
    <property type="entry name" value="PAS"/>
</dbReference>
<accession>A0ABW7Y4J5</accession>
<organism evidence="4 5">
    <name type="scientific">Streptomyces cellulosae</name>
    <dbReference type="NCBI Taxonomy" id="1968"/>
    <lineage>
        <taxon>Bacteria</taxon>
        <taxon>Bacillati</taxon>
        <taxon>Actinomycetota</taxon>
        <taxon>Actinomycetes</taxon>
        <taxon>Kitasatosporales</taxon>
        <taxon>Streptomycetaceae</taxon>
        <taxon>Streptomyces</taxon>
    </lineage>
</organism>
<dbReference type="SMART" id="SM00331">
    <property type="entry name" value="PP2C_SIG"/>
    <property type="match status" value="1"/>
</dbReference>
<dbReference type="Gene3D" id="3.60.40.10">
    <property type="entry name" value="PPM-type phosphatase domain"/>
    <property type="match status" value="1"/>
</dbReference>
<dbReference type="InterPro" id="IPR036457">
    <property type="entry name" value="PPM-type-like_dom_sf"/>
</dbReference>
<dbReference type="InterPro" id="IPR003018">
    <property type="entry name" value="GAF"/>
</dbReference>
<reference evidence="4 5" key="1">
    <citation type="submission" date="2024-10" db="EMBL/GenBank/DDBJ databases">
        <title>The Natural Products Discovery Center: Release of the First 8490 Sequenced Strains for Exploring Actinobacteria Biosynthetic Diversity.</title>
        <authorList>
            <person name="Kalkreuter E."/>
            <person name="Kautsar S.A."/>
            <person name="Yang D."/>
            <person name="Bader C.D."/>
            <person name="Teijaro C.N."/>
            <person name="Fluegel L."/>
            <person name="Davis C.M."/>
            <person name="Simpson J.R."/>
            <person name="Lauterbach L."/>
            <person name="Steele A.D."/>
            <person name="Gui C."/>
            <person name="Meng S."/>
            <person name="Li G."/>
            <person name="Viehrig K."/>
            <person name="Ye F."/>
            <person name="Su P."/>
            <person name="Kiefer A.F."/>
            <person name="Nichols A."/>
            <person name="Cepeda A.J."/>
            <person name="Yan W."/>
            <person name="Fan B."/>
            <person name="Jiang Y."/>
            <person name="Adhikari A."/>
            <person name="Zheng C.-J."/>
            <person name="Schuster L."/>
            <person name="Cowan T.M."/>
            <person name="Smanski M.J."/>
            <person name="Chevrette M.G."/>
            <person name="De Carvalho L.P.S."/>
            <person name="Shen B."/>
        </authorList>
    </citation>
    <scope>NUCLEOTIDE SEQUENCE [LARGE SCALE GENOMIC DNA]</scope>
    <source>
        <strain evidence="4 5">NPDC051599</strain>
    </source>
</reference>
<dbReference type="CDD" id="cd16936">
    <property type="entry name" value="HATPase_RsbW-like"/>
    <property type="match status" value="1"/>
</dbReference>
<dbReference type="InterPro" id="IPR000700">
    <property type="entry name" value="PAS-assoc_C"/>
</dbReference>
<dbReference type="Pfam" id="PF07228">
    <property type="entry name" value="SpoIIE"/>
    <property type="match status" value="1"/>
</dbReference>
<dbReference type="SUPFAM" id="SSF55781">
    <property type="entry name" value="GAF domain-like"/>
    <property type="match status" value="1"/>
</dbReference>
<dbReference type="Pfam" id="PF13426">
    <property type="entry name" value="PAS_9"/>
    <property type="match status" value="1"/>
</dbReference>
<protein>
    <submittedName>
        <fullName evidence="4">SpoIIE family protein phosphatase</fullName>
    </submittedName>
</protein>
<dbReference type="NCBIfam" id="TIGR00229">
    <property type="entry name" value="sensory_box"/>
    <property type="match status" value="2"/>
</dbReference>